<accession>A0A855EL24</accession>
<organism evidence="4 5">
    <name type="scientific">Leclercia adecarboxylata</name>
    <dbReference type="NCBI Taxonomy" id="83655"/>
    <lineage>
        <taxon>Bacteria</taxon>
        <taxon>Pseudomonadati</taxon>
        <taxon>Pseudomonadota</taxon>
        <taxon>Gammaproteobacteria</taxon>
        <taxon>Enterobacterales</taxon>
        <taxon>Enterobacteriaceae</taxon>
        <taxon>Leclercia</taxon>
    </lineage>
</organism>
<gene>
    <name evidence="4" type="ORF">CRX53_11825</name>
    <name evidence="3" type="ORF">VOF76_09775</name>
</gene>
<dbReference type="AlphaFoldDB" id="A0A855EL24"/>
<dbReference type="OrthoDB" id="117888at2"/>
<dbReference type="GO" id="GO:0003677">
    <property type="term" value="F:DNA binding"/>
    <property type="evidence" value="ECO:0007669"/>
    <property type="project" value="InterPro"/>
</dbReference>
<reference evidence="4" key="2">
    <citation type="submission" date="2017-09" db="EMBL/GenBank/DDBJ databases">
        <title>FDA dAtabase for Regulatory Grade micrObial Sequences (FDA-ARGOS): Supporting development and validation of Infectious Disease Dx tests.</title>
        <authorList>
            <person name="Minogue T."/>
            <person name="Wolcott M."/>
            <person name="Wasieloski L."/>
            <person name="Aguilar W."/>
            <person name="Moore D."/>
            <person name="Tallon L.J."/>
            <person name="Sadzewicz L."/>
            <person name="Ott S."/>
            <person name="Zhao X."/>
            <person name="Nagaraj S."/>
            <person name="Vavikolanu K."/>
            <person name="Aluvathingal J."/>
            <person name="Nadendla S."/>
            <person name="Sichtig H."/>
        </authorList>
    </citation>
    <scope>NUCLEOTIDE SEQUENCE</scope>
    <source>
        <strain evidence="4">FDAARGOS_404</strain>
    </source>
</reference>
<dbReference type="KEGG" id="lax:APT61_09100"/>
<dbReference type="InterPro" id="IPR046847">
    <property type="entry name" value="Xre-like_HTH"/>
</dbReference>
<evidence type="ECO:0000313" key="3">
    <source>
        <dbReference type="EMBL" id="MEC3936452.1"/>
    </source>
</evidence>
<dbReference type="Pfam" id="PF09722">
    <property type="entry name" value="Xre_MbcA_ParS_C"/>
    <property type="match status" value="1"/>
</dbReference>
<evidence type="ECO:0000313" key="6">
    <source>
        <dbReference type="Proteomes" id="UP001357437"/>
    </source>
</evidence>
<dbReference type="InterPro" id="IPR024467">
    <property type="entry name" value="Xre/MbcA/ParS-like_toxin-bd"/>
</dbReference>
<dbReference type="EMBL" id="JAYMCU010000013">
    <property type="protein sequence ID" value="MEC3936452.1"/>
    <property type="molecule type" value="Genomic_DNA"/>
</dbReference>
<comment type="caution">
    <text evidence="4">The sequence shown here is derived from an EMBL/GenBank/DDBJ whole genome shotgun (WGS) entry which is preliminary data.</text>
</comment>
<dbReference type="EMBL" id="PDLK01000002">
    <property type="protein sequence ID" value="PHH04613.1"/>
    <property type="molecule type" value="Genomic_DNA"/>
</dbReference>
<proteinExistence type="predicted"/>
<evidence type="ECO:0000313" key="5">
    <source>
        <dbReference type="Proteomes" id="UP000222768"/>
    </source>
</evidence>
<dbReference type="GeneID" id="30332059"/>
<name>A0A855EL24_9ENTR</name>
<dbReference type="RefSeq" id="WP_051915989.1">
    <property type="nucleotide sequence ID" value="NZ_CP013990.1"/>
</dbReference>
<protein>
    <submittedName>
        <fullName evidence="4">DUF2384 domain-containing protein</fullName>
    </submittedName>
    <submittedName>
        <fullName evidence="3">MbcA/ParS/Xre antitoxin family protein</fullName>
    </submittedName>
</protein>
<evidence type="ECO:0000313" key="4">
    <source>
        <dbReference type="EMBL" id="PHH04613.1"/>
    </source>
</evidence>
<reference evidence="5" key="1">
    <citation type="submission" date="2017-09" db="EMBL/GenBank/DDBJ databases">
        <title>FDA dAtabase for Regulatory Grade micrObial Sequences (FDA-ARGOS): Supporting development and validation of Infectious Disease Dx tests.</title>
        <authorList>
            <person name="Minogue T."/>
            <person name="Wolcott M."/>
            <person name="Wasieloski L."/>
            <person name="Aguilar W."/>
            <person name="Moore D."/>
            <person name="Tallon L."/>
            <person name="Sadzewicz L."/>
            <person name="Ott S."/>
            <person name="Zhao X."/>
            <person name="Nagaraj S."/>
            <person name="Vavikolanu K."/>
            <person name="Aluvathingal J."/>
            <person name="Nadendla S."/>
            <person name="Sichtig H."/>
        </authorList>
    </citation>
    <scope>NUCLEOTIDE SEQUENCE [LARGE SCALE GENOMIC DNA]</scope>
    <source>
        <strain evidence="5">FDAARGOS_404</strain>
    </source>
</reference>
<feature type="domain" description="Antitoxin Xre-like helix-turn-helix" evidence="2">
    <location>
        <begin position="14"/>
        <end position="73"/>
    </location>
</feature>
<feature type="domain" description="Antitoxin Xre/MbcA/ParS-like toxin-binding" evidence="1">
    <location>
        <begin position="78"/>
        <end position="132"/>
    </location>
</feature>
<sequence length="135" mass="15210">MTKHLNLDSEARGDRDLIAIRAAMNILEKWGCSTEQQQNILQLSRAALYKYRQKETKTASLTHDQLTRISYLLNMHSALRIVFSNPENVYGFMTMENHNAYFNGATPLSLIEGGEFGNLHEVAKRVDVLRGGLAG</sequence>
<evidence type="ECO:0000259" key="1">
    <source>
        <dbReference type="Pfam" id="PF09722"/>
    </source>
</evidence>
<reference evidence="3 6" key="3">
    <citation type="submission" date="2024-01" db="EMBL/GenBank/DDBJ databases">
        <title>Comparative Genomics of Leclercia adecarboxylata Strains Isolated from Several Sources.</title>
        <authorList>
            <person name="Yescas-Zazueta V."/>
            <person name="Balbuena-Alonso M.G."/>
            <person name="Valencia D."/>
            <person name="Mendez-Pfeiffer P.A."/>
            <person name="Ballesteros-Monrreal M.G."/>
            <person name="Rocha-Gracia R.D.C."/>
            <person name="Barrios-Villa E."/>
        </authorList>
    </citation>
    <scope>NUCLEOTIDE SEQUENCE [LARGE SCALE GENOMIC DNA]</scope>
    <source>
        <strain evidence="3 6">33MEM</strain>
    </source>
</reference>
<evidence type="ECO:0000259" key="2">
    <source>
        <dbReference type="Pfam" id="PF20432"/>
    </source>
</evidence>
<dbReference type="Pfam" id="PF20432">
    <property type="entry name" value="Xre-like-HTH"/>
    <property type="match status" value="1"/>
</dbReference>
<dbReference type="Proteomes" id="UP000222768">
    <property type="component" value="Unassembled WGS sequence"/>
</dbReference>
<keyword evidence="6" id="KW-1185">Reference proteome</keyword>
<dbReference type="Proteomes" id="UP001357437">
    <property type="component" value="Unassembled WGS sequence"/>
</dbReference>